<dbReference type="RefSeq" id="WP_308717645.1">
    <property type="nucleotide sequence ID" value="NZ_JAVHUY010000055.1"/>
</dbReference>
<accession>A0ABU0ZTM5</accession>
<reference evidence="2 3" key="1">
    <citation type="submission" date="2023-08" db="EMBL/GenBank/DDBJ databases">
        <title>Phytohabitans sansha sp. nov., isolated from marine sediment.</title>
        <authorList>
            <person name="Zhao Y."/>
            <person name="Yi K."/>
        </authorList>
    </citation>
    <scope>NUCLEOTIDE SEQUENCE [LARGE SCALE GENOMIC DNA]</scope>
    <source>
        <strain evidence="2 3">ZYX-F-186</strain>
    </source>
</reference>
<feature type="signal peptide" evidence="1">
    <location>
        <begin position="1"/>
        <end position="19"/>
    </location>
</feature>
<feature type="chain" id="PRO_5047257742" evidence="1">
    <location>
        <begin position="20"/>
        <end position="563"/>
    </location>
</feature>
<dbReference type="EMBL" id="JAVHUY010000055">
    <property type="protein sequence ID" value="MDQ7910395.1"/>
    <property type="molecule type" value="Genomic_DNA"/>
</dbReference>
<protein>
    <submittedName>
        <fullName evidence="2">Uncharacterized protein</fullName>
    </submittedName>
</protein>
<keyword evidence="3" id="KW-1185">Reference proteome</keyword>
<gene>
    <name evidence="2" type="ORF">RB614_38465</name>
</gene>
<evidence type="ECO:0000313" key="3">
    <source>
        <dbReference type="Proteomes" id="UP001230908"/>
    </source>
</evidence>
<organism evidence="2 3">
    <name type="scientific">Phytohabitans maris</name>
    <dbReference type="NCBI Taxonomy" id="3071409"/>
    <lineage>
        <taxon>Bacteria</taxon>
        <taxon>Bacillati</taxon>
        <taxon>Actinomycetota</taxon>
        <taxon>Actinomycetes</taxon>
        <taxon>Micromonosporales</taxon>
        <taxon>Micromonosporaceae</taxon>
    </lineage>
</organism>
<evidence type="ECO:0000256" key="1">
    <source>
        <dbReference type="SAM" id="SignalP"/>
    </source>
</evidence>
<dbReference type="Proteomes" id="UP001230908">
    <property type="component" value="Unassembled WGS sequence"/>
</dbReference>
<name>A0ABU0ZTM5_9ACTN</name>
<keyword evidence="1" id="KW-0732">Signal</keyword>
<evidence type="ECO:0000313" key="2">
    <source>
        <dbReference type="EMBL" id="MDQ7910395.1"/>
    </source>
</evidence>
<comment type="caution">
    <text evidence="2">The sequence shown here is derived from an EMBL/GenBank/DDBJ whole genome shotgun (WGS) entry which is preliminary data.</text>
</comment>
<sequence>MRRLLAAVATALVVTPLTAAPAAAGRPPEFRYELLAKAQPDECFNGVGQPYPAGPPCAEGQSKVNQAYVWGITLTGNRLWFGTGANLHCLTSGRTLDAREPSLNDDWVCEYGESQIAKRNPNLPPYLGDHRMPRLYTYDVRSRTLTEKTAAVTASPAGLQLLQGTAGIRAAGSHQGVVFFAGPGINATMNMFAFDADTGAFLGARNFAEYGNIRHFLVSGGVLYTGVGVGGNGGEGGHVLRWTGSKADPFAFVTVADLPAQPADLAVHDGRVFVSTWPGAASSGAADADPAPAPSPLASVWMSPPLSAGEPGLNPADAGGWTQVWSVTEYEPDLITAHTYALGGLASYGGYLYWGTMHVPLKATTTHMTFYPPKDEAATRAAIENTQRAISVFRGKDLGGRREKVELLYGAAQLPKFDPEAAGGVGAWSAASTGYTPKYGPSGFGERFLNYTWKMVVAEGKLFVATMDWSYLARYLNSGTGGAEEPAPTYGGDLYVFDSPNRPARAVDKAGLGNYLNYGIRNMVASGSTLYLGMANPMNLRTNPDDDVPEGGWELVKLTVDCR</sequence>
<proteinExistence type="predicted"/>